<name>A0A0U3K2E1_9BACT</name>
<evidence type="ECO:0000313" key="3">
    <source>
        <dbReference type="EMBL" id="ALW86751.1"/>
    </source>
</evidence>
<sequence>MPQNVGFNDRLLRILLAAVVASVLLTRGFSGPVLLAWMVAPLVLLLTGATGFSPIYAVLGLSTHHPPLQK</sequence>
<dbReference type="Pfam" id="PF11127">
    <property type="entry name" value="YgaP-like_TM"/>
    <property type="match status" value="1"/>
</dbReference>
<dbReference type="AlphaFoldDB" id="A0A0U3K2E1"/>
<evidence type="ECO:0000256" key="1">
    <source>
        <dbReference type="SAM" id="Phobius"/>
    </source>
</evidence>
<evidence type="ECO:0000259" key="2">
    <source>
        <dbReference type="Pfam" id="PF11127"/>
    </source>
</evidence>
<organism evidence="3 4">
    <name type="scientific">Hymenobacter sedentarius</name>
    <dbReference type="NCBI Taxonomy" id="1411621"/>
    <lineage>
        <taxon>Bacteria</taxon>
        <taxon>Pseudomonadati</taxon>
        <taxon>Bacteroidota</taxon>
        <taxon>Cytophagia</taxon>
        <taxon>Cytophagales</taxon>
        <taxon>Hymenobacteraceae</taxon>
        <taxon>Hymenobacter</taxon>
    </lineage>
</organism>
<dbReference type="Proteomes" id="UP000059542">
    <property type="component" value="Chromosome"/>
</dbReference>
<keyword evidence="4" id="KW-1185">Reference proteome</keyword>
<protein>
    <recommendedName>
        <fullName evidence="2">Inner membrane protein YgaP-like transmembrane domain-containing protein</fullName>
    </recommendedName>
</protein>
<gene>
    <name evidence="3" type="ORF">AUC43_17705</name>
</gene>
<dbReference type="EMBL" id="CP013909">
    <property type="protein sequence ID" value="ALW86751.1"/>
    <property type="molecule type" value="Genomic_DNA"/>
</dbReference>
<feature type="transmembrane region" description="Helical" evidence="1">
    <location>
        <begin position="35"/>
        <end position="61"/>
    </location>
</feature>
<dbReference type="InterPro" id="IPR021309">
    <property type="entry name" value="YgaP-like_TM"/>
</dbReference>
<evidence type="ECO:0000313" key="4">
    <source>
        <dbReference type="Proteomes" id="UP000059542"/>
    </source>
</evidence>
<keyword evidence="1" id="KW-1133">Transmembrane helix</keyword>
<feature type="domain" description="Inner membrane protein YgaP-like transmembrane" evidence="2">
    <location>
        <begin position="1"/>
        <end position="66"/>
    </location>
</feature>
<feature type="transmembrane region" description="Helical" evidence="1">
    <location>
        <begin position="12"/>
        <end position="29"/>
    </location>
</feature>
<dbReference type="STRING" id="1411621.AUC43_17705"/>
<keyword evidence="1" id="KW-0812">Transmembrane</keyword>
<dbReference type="KEGG" id="hyg:AUC43_17705"/>
<dbReference type="OrthoDB" id="9804804at2"/>
<dbReference type="RefSeq" id="WP_068196764.1">
    <property type="nucleotide sequence ID" value="NZ_CP013909.1"/>
</dbReference>
<accession>A0A0U3K2E1</accession>
<keyword evidence="1" id="KW-0472">Membrane</keyword>
<proteinExistence type="predicted"/>
<reference evidence="3 4" key="1">
    <citation type="submission" date="2015-12" db="EMBL/GenBank/DDBJ databases">
        <authorList>
            <person name="Shamseldin A."/>
            <person name="Moawad H."/>
            <person name="Abd El-Rahim W.M."/>
            <person name="Sadowsky M.J."/>
        </authorList>
    </citation>
    <scope>NUCLEOTIDE SEQUENCE [LARGE SCALE GENOMIC DNA]</scope>
    <source>
        <strain evidence="3 4">DG5B</strain>
    </source>
</reference>